<keyword evidence="2" id="KW-1185">Reference proteome</keyword>
<organism evidence="1 2">
    <name type="scientific">Lentzea cavernae</name>
    <dbReference type="NCBI Taxonomy" id="2020703"/>
    <lineage>
        <taxon>Bacteria</taxon>
        <taxon>Bacillati</taxon>
        <taxon>Actinomycetota</taxon>
        <taxon>Actinomycetes</taxon>
        <taxon>Pseudonocardiales</taxon>
        <taxon>Pseudonocardiaceae</taxon>
        <taxon>Lentzea</taxon>
    </lineage>
</organism>
<evidence type="ECO:0000313" key="1">
    <source>
        <dbReference type="EMBL" id="GHH56519.1"/>
    </source>
</evidence>
<evidence type="ECO:0000313" key="2">
    <source>
        <dbReference type="Proteomes" id="UP000605568"/>
    </source>
</evidence>
<dbReference type="Proteomes" id="UP000605568">
    <property type="component" value="Unassembled WGS sequence"/>
</dbReference>
<sequence>MTLGYNESFNHDSGIEEALASLDAERRKLSRLSEMWKDGETKVRAKDNSLEMTFDGRGELTGISFNEAKYRLLAPTQLAEVLKETLQRGRAQSIEKMTEIMGSTSPGGVDLAGLAGGKTDPQDVLEALIGPLLGGFGTRRAEG</sequence>
<gene>
    <name evidence="1" type="ORF">GCM10017774_74740</name>
</gene>
<reference evidence="2" key="1">
    <citation type="journal article" date="2019" name="Int. J. Syst. Evol. Microbiol.">
        <title>The Global Catalogue of Microorganisms (GCM) 10K type strain sequencing project: providing services to taxonomists for standard genome sequencing and annotation.</title>
        <authorList>
            <consortium name="The Broad Institute Genomics Platform"/>
            <consortium name="The Broad Institute Genome Sequencing Center for Infectious Disease"/>
            <person name="Wu L."/>
            <person name="Ma J."/>
        </authorList>
    </citation>
    <scope>NUCLEOTIDE SEQUENCE [LARGE SCALE GENOMIC DNA]</scope>
    <source>
        <strain evidence="2">CGMCC 4.7367</strain>
    </source>
</reference>
<dbReference type="InterPro" id="IPR036894">
    <property type="entry name" value="YbaB-like_sf"/>
</dbReference>
<evidence type="ECO:0008006" key="3">
    <source>
        <dbReference type="Google" id="ProtNLM"/>
    </source>
</evidence>
<accession>A0ABQ3MRI0</accession>
<dbReference type="InterPro" id="IPR004401">
    <property type="entry name" value="YbaB/EbfC"/>
</dbReference>
<dbReference type="EMBL" id="BNAR01000016">
    <property type="protein sequence ID" value="GHH56519.1"/>
    <property type="molecule type" value="Genomic_DNA"/>
</dbReference>
<dbReference type="Pfam" id="PF02575">
    <property type="entry name" value="YbaB_DNA_bd"/>
    <property type="match status" value="1"/>
</dbReference>
<comment type="caution">
    <text evidence="1">The sequence shown here is derived from an EMBL/GenBank/DDBJ whole genome shotgun (WGS) entry which is preliminary data.</text>
</comment>
<proteinExistence type="predicted"/>
<name>A0ABQ3MRI0_9PSEU</name>
<dbReference type="RefSeq" id="WP_191304113.1">
    <property type="nucleotide sequence ID" value="NZ_BNAR01000016.1"/>
</dbReference>
<protein>
    <recommendedName>
        <fullName evidence="3">YbaB/EbfC DNA-binding family protein</fullName>
    </recommendedName>
</protein>
<dbReference type="Gene3D" id="3.30.1310.10">
    <property type="entry name" value="Nucleoid-associated protein YbaB-like domain"/>
    <property type="match status" value="1"/>
</dbReference>